<dbReference type="EMBL" id="FNGI01000018">
    <property type="protein sequence ID" value="SDM29964.1"/>
    <property type="molecule type" value="Genomic_DNA"/>
</dbReference>
<sequence length="480" mass="51852">MIESRRIDTAIIGAGPAGMAAGVCLADAGHRPVVFDTAASPGGQIYRQLSEPQVGREIMGDDYSRGRHLLDAFARADIDYRPSSRVWWASREDSGFSLGVLKDGQTQRWIADRLILASGAMERGWPFPGWQLPGVMNAGAAQILLKQGALLPSSAPVLAGSGPLLYLLAWQYLRAGQPPQLILDISPAKRYASVLSKPAQAWHARHYLAKGIRMVAALRRAGVPIRQGVDALQAGGDGGLERVKFRWRGEWHTQPAELLLTHFGVVPEPQLARSLGLDHRWHDGQQCFLPQRATTLAVETNLWIAGDGGGIGGALNAEREGHLAALALIERSIGDGGADKRALLQARRRDLAARPLLEQLFQLPADWLVRQPGDTLVCRCESITRAALDRAVEQGGAGPNQLKAFTRCGMGPCQGRQCGESVTRLLAARLNETCDAIGYYHVRPPVHAVTLGELAGPKGPHALQDAVSDDITTHEATYQQ</sequence>
<evidence type="ECO:0000259" key="3">
    <source>
        <dbReference type="Pfam" id="PF17806"/>
    </source>
</evidence>
<dbReference type="Pfam" id="PF07992">
    <property type="entry name" value="Pyr_redox_2"/>
    <property type="match status" value="1"/>
</dbReference>
<gene>
    <name evidence="4" type="ORF">SAMN05661010_03883</name>
</gene>
<dbReference type="STRING" id="119000.SAMN05661010_03883"/>
<dbReference type="PIRSF" id="PIRSF037495">
    <property type="entry name" value="Opine_OX_OoxA/HcnB"/>
    <property type="match status" value="1"/>
</dbReference>
<dbReference type="RefSeq" id="WP_089730926.1">
    <property type="nucleotide sequence ID" value="NZ_FNGI01000018.1"/>
</dbReference>
<dbReference type="Pfam" id="PF17806">
    <property type="entry name" value="SO_alpha_A3"/>
    <property type="match status" value="1"/>
</dbReference>
<dbReference type="InterPro" id="IPR041117">
    <property type="entry name" value="SoxA_A3"/>
</dbReference>
<keyword evidence="5" id="KW-1185">Reference proteome</keyword>
<feature type="domain" description="SoxA A3" evidence="3">
    <location>
        <begin position="377"/>
        <end position="456"/>
    </location>
</feature>
<protein>
    <submittedName>
        <fullName evidence="4">NADPH-dependent 2,4-dienoyl-CoA reductase, sulfur reductase</fullName>
    </submittedName>
</protein>
<dbReference type="PRINTS" id="PR00368">
    <property type="entry name" value="FADPNR"/>
</dbReference>
<dbReference type="InterPro" id="IPR051691">
    <property type="entry name" value="Metab_Enz_Cyan_OpOx_G3PDH"/>
</dbReference>
<dbReference type="PANTHER" id="PTHR42949:SF3">
    <property type="entry name" value="ANAEROBIC GLYCEROL-3-PHOSPHATE DEHYDROGENASE SUBUNIT B"/>
    <property type="match status" value="1"/>
</dbReference>
<dbReference type="Proteomes" id="UP000198654">
    <property type="component" value="Unassembled WGS sequence"/>
</dbReference>
<keyword evidence="1" id="KW-0560">Oxidoreductase</keyword>
<dbReference type="InterPro" id="IPR017224">
    <property type="entry name" value="Opine_Oxase_asu/HCN_bsu"/>
</dbReference>
<organism evidence="4 5">
    <name type="scientific">Modicisalibacter muralis</name>
    <dbReference type="NCBI Taxonomy" id="119000"/>
    <lineage>
        <taxon>Bacteria</taxon>
        <taxon>Pseudomonadati</taxon>
        <taxon>Pseudomonadota</taxon>
        <taxon>Gammaproteobacteria</taxon>
        <taxon>Oceanospirillales</taxon>
        <taxon>Halomonadaceae</taxon>
        <taxon>Modicisalibacter</taxon>
    </lineage>
</organism>
<evidence type="ECO:0000313" key="5">
    <source>
        <dbReference type="Proteomes" id="UP000198654"/>
    </source>
</evidence>
<dbReference type="InterPro" id="IPR023753">
    <property type="entry name" value="FAD/NAD-binding_dom"/>
</dbReference>
<evidence type="ECO:0000256" key="1">
    <source>
        <dbReference type="ARBA" id="ARBA00023002"/>
    </source>
</evidence>
<dbReference type="SUPFAM" id="SSF51905">
    <property type="entry name" value="FAD/NAD(P)-binding domain"/>
    <property type="match status" value="1"/>
</dbReference>
<name>A0A1G9S3I3_9GAMM</name>
<accession>A0A1G9S3I3</accession>
<reference evidence="4 5" key="1">
    <citation type="submission" date="2016-10" db="EMBL/GenBank/DDBJ databases">
        <authorList>
            <person name="de Groot N.N."/>
        </authorList>
    </citation>
    <scope>NUCLEOTIDE SEQUENCE [LARGE SCALE GENOMIC DNA]</scope>
    <source>
        <strain evidence="4 5">DSM 14789</strain>
    </source>
</reference>
<dbReference type="Gene3D" id="3.50.50.60">
    <property type="entry name" value="FAD/NAD(P)-binding domain"/>
    <property type="match status" value="1"/>
</dbReference>
<dbReference type="GO" id="GO:0016491">
    <property type="term" value="F:oxidoreductase activity"/>
    <property type="evidence" value="ECO:0007669"/>
    <property type="project" value="UniProtKB-KW"/>
</dbReference>
<dbReference type="AlphaFoldDB" id="A0A1G9S3I3"/>
<dbReference type="InterPro" id="IPR041854">
    <property type="entry name" value="BFD-like_2Fe2S-bd_dom_sf"/>
</dbReference>
<evidence type="ECO:0000313" key="4">
    <source>
        <dbReference type="EMBL" id="SDM29964.1"/>
    </source>
</evidence>
<dbReference type="InterPro" id="IPR036188">
    <property type="entry name" value="FAD/NAD-bd_sf"/>
</dbReference>
<dbReference type="PRINTS" id="PR00469">
    <property type="entry name" value="PNDRDTASEII"/>
</dbReference>
<evidence type="ECO:0000259" key="2">
    <source>
        <dbReference type="Pfam" id="PF07992"/>
    </source>
</evidence>
<feature type="domain" description="FAD/NAD(P)-binding" evidence="2">
    <location>
        <begin position="8"/>
        <end position="321"/>
    </location>
</feature>
<dbReference type="CDD" id="cd19946">
    <property type="entry name" value="GlpA-like_Fer2_BFD-like"/>
    <property type="match status" value="1"/>
</dbReference>
<dbReference type="PANTHER" id="PTHR42949">
    <property type="entry name" value="ANAEROBIC GLYCEROL-3-PHOSPHATE DEHYDROGENASE SUBUNIT B"/>
    <property type="match status" value="1"/>
</dbReference>
<dbReference type="Gene3D" id="1.10.10.1100">
    <property type="entry name" value="BFD-like [2Fe-2S]-binding domain"/>
    <property type="match status" value="1"/>
</dbReference>
<dbReference type="OrthoDB" id="9801699at2"/>
<proteinExistence type="predicted"/>